<reference evidence="2 4" key="1">
    <citation type="submission" date="2018-08" db="EMBL/GenBank/DDBJ databases">
        <title>The first complete genome of Treponema rectale (CHPAT), a commensal spirochete of the bovine rectum.</title>
        <authorList>
            <person name="Staton G.J."/>
            <person name="Clegg S.R."/>
            <person name="Carter S.D."/>
            <person name="Radford A.D."/>
            <person name="Darby A."/>
            <person name="Hall N."/>
            <person name="Birtles R.J."/>
            <person name="Evans N.J."/>
        </authorList>
    </citation>
    <scope>NUCLEOTIDE SEQUENCE [LARGE SCALE GENOMIC DNA]</scope>
    <source>
        <strain evidence="2 4">CHPA</strain>
    </source>
</reference>
<dbReference type="KEGG" id="trc:DYE49_05940"/>
<dbReference type="EMBL" id="CP031517">
    <property type="protein sequence ID" value="QOS40015.1"/>
    <property type="molecule type" value="Genomic_DNA"/>
</dbReference>
<keyword evidence="3" id="KW-1185">Reference proteome</keyword>
<name>A0A840SFR6_9SPIR</name>
<proteinExistence type="predicted"/>
<dbReference type="Proteomes" id="UP000593591">
    <property type="component" value="Chromosome"/>
</dbReference>
<sequence length="163" mass="19741">MKLYLDMDGTIVDFVSQVNKYNFWRTDKENKVDWKKVKAMGPRFWEEMDWMPDAGKYFEWLYNWKKEKVIELYILSSIDFEDGKKGKMRWIQKNTHFPMENVIFVENPEDKAKYASSDSWLLDDRKKSLDPFKKAGGNIFEFRGNWPEIFDEIENIIRVLKEI</sequence>
<dbReference type="AlphaFoldDB" id="A0A840SFR6"/>
<dbReference type="Gene3D" id="3.40.50.1000">
    <property type="entry name" value="HAD superfamily/HAD-like"/>
    <property type="match status" value="1"/>
</dbReference>
<dbReference type="RefSeq" id="WP_184651705.1">
    <property type="nucleotide sequence ID" value="NZ_JACHFR010000001.1"/>
</dbReference>
<reference evidence="1 3" key="2">
    <citation type="submission" date="2020-08" db="EMBL/GenBank/DDBJ databases">
        <title>Genomic Encyclopedia of Type Strains, Phase IV (KMG-IV): sequencing the most valuable type-strain genomes for metagenomic binning, comparative biology and taxonomic classification.</title>
        <authorList>
            <person name="Goeker M."/>
        </authorList>
    </citation>
    <scope>NUCLEOTIDE SEQUENCE [LARGE SCALE GENOMIC DNA]</scope>
    <source>
        <strain evidence="1 3">DSM 103679</strain>
    </source>
</reference>
<dbReference type="SUPFAM" id="SSF56784">
    <property type="entry name" value="HAD-like"/>
    <property type="match status" value="1"/>
</dbReference>
<dbReference type="InterPro" id="IPR023214">
    <property type="entry name" value="HAD_sf"/>
</dbReference>
<evidence type="ECO:0000313" key="4">
    <source>
        <dbReference type="Proteomes" id="UP000593591"/>
    </source>
</evidence>
<evidence type="ECO:0000313" key="2">
    <source>
        <dbReference type="EMBL" id="QOS40015.1"/>
    </source>
</evidence>
<dbReference type="EMBL" id="JACHFR010000001">
    <property type="protein sequence ID" value="MBB5218282.1"/>
    <property type="molecule type" value="Genomic_DNA"/>
</dbReference>
<dbReference type="InterPro" id="IPR036412">
    <property type="entry name" value="HAD-like_sf"/>
</dbReference>
<protein>
    <submittedName>
        <fullName evidence="1">Uncharacterized protein</fullName>
    </submittedName>
</protein>
<dbReference type="Proteomes" id="UP000578697">
    <property type="component" value="Unassembled WGS sequence"/>
</dbReference>
<accession>A0A840SFR6</accession>
<organism evidence="1 3">
    <name type="scientific">Treponema rectale</name>
    <dbReference type="NCBI Taxonomy" id="744512"/>
    <lineage>
        <taxon>Bacteria</taxon>
        <taxon>Pseudomonadati</taxon>
        <taxon>Spirochaetota</taxon>
        <taxon>Spirochaetia</taxon>
        <taxon>Spirochaetales</taxon>
        <taxon>Treponemataceae</taxon>
        <taxon>Treponema</taxon>
    </lineage>
</organism>
<evidence type="ECO:0000313" key="1">
    <source>
        <dbReference type="EMBL" id="MBB5218282.1"/>
    </source>
</evidence>
<evidence type="ECO:0000313" key="3">
    <source>
        <dbReference type="Proteomes" id="UP000578697"/>
    </source>
</evidence>
<gene>
    <name evidence="2" type="ORF">DYE49_05940</name>
    <name evidence="1" type="ORF">HNP77_000626</name>
</gene>